<dbReference type="Gene3D" id="3.40.50.620">
    <property type="entry name" value="HUPs"/>
    <property type="match status" value="1"/>
</dbReference>
<keyword evidence="4 6" id="KW-0274">FAD</keyword>
<feature type="site" description="Electron transfer via tryptophanyl radical" evidence="7">
    <location>
        <position position="506"/>
    </location>
</feature>
<evidence type="ECO:0000313" key="10">
    <source>
        <dbReference type="EMBL" id="OJI80884.1"/>
    </source>
</evidence>
<keyword evidence="11" id="KW-1185">Reference proteome</keyword>
<accession>A0A1L9MVA9</accession>
<comment type="cofactor">
    <cofactor evidence="6">
        <name>FAD</name>
        <dbReference type="ChEBI" id="CHEBI:57692"/>
    </cofactor>
    <text evidence="6">Binds 1 FAD per subunit.</text>
</comment>
<comment type="similarity">
    <text evidence="2">Belongs to the DNA photolyase class-1 family.</text>
</comment>
<dbReference type="GO" id="GO:0006950">
    <property type="term" value="P:response to stress"/>
    <property type="evidence" value="ECO:0007669"/>
    <property type="project" value="UniProtKB-ARBA"/>
</dbReference>
<dbReference type="InterPro" id="IPR036134">
    <property type="entry name" value="Crypto/Photolyase_FAD-like_sf"/>
</dbReference>
<dbReference type="PANTHER" id="PTHR11455">
    <property type="entry name" value="CRYPTOCHROME"/>
    <property type="match status" value="1"/>
</dbReference>
<dbReference type="SUPFAM" id="SSF48173">
    <property type="entry name" value="Cryptochrome/photolyase FAD-binding domain"/>
    <property type="match status" value="1"/>
</dbReference>
<proteinExistence type="inferred from homology"/>
<dbReference type="PRINTS" id="PR00147">
    <property type="entry name" value="DNAPHOTLYASE"/>
</dbReference>
<dbReference type="VEuPathDB" id="FungiDB:ASPTUDRAFT_58255"/>
<evidence type="ECO:0000256" key="3">
    <source>
        <dbReference type="ARBA" id="ARBA00022630"/>
    </source>
</evidence>
<evidence type="ECO:0000259" key="9">
    <source>
        <dbReference type="PROSITE" id="PS51645"/>
    </source>
</evidence>
<feature type="compositionally biased region" description="Low complexity" evidence="8">
    <location>
        <begin position="44"/>
        <end position="54"/>
    </location>
</feature>
<dbReference type="InterPro" id="IPR005101">
    <property type="entry name" value="Cryptochr/Photolyase_FAD-bd"/>
</dbReference>
<reference evidence="11" key="1">
    <citation type="journal article" date="2017" name="Genome Biol.">
        <title>Comparative genomics reveals high biological diversity and specific adaptations in the industrially and medically important fungal genus Aspergillus.</title>
        <authorList>
            <person name="de Vries R.P."/>
            <person name="Riley R."/>
            <person name="Wiebenga A."/>
            <person name="Aguilar-Osorio G."/>
            <person name="Amillis S."/>
            <person name="Uchima C.A."/>
            <person name="Anderluh G."/>
            <person name="Asadollahi M."/>
            <person name="Askin M."/>
            <person name="Barry K."/>
            <person name="Battaglia E."/>
            <person name="Bayram O."/>
            <person name="Benocci T."/>
            <person name="Braus-Stromeyer S.A."/>
            <person name="Caldana C."/>
            <person name="Canovas D."/>
            <person name="Cerqueira G.C."/>
            <person name="Chen F."/>
            <person name="Chen W."/>
            <person name="Choi C."/>
            <person name="Clum A."/>
            <person name="Dos Santos R.A."/>
            <person name="Damasio A.R."/>
            <person name="Diallinas G."/>
            <person name="Emri T."/>
            <person name="Fekete E."/>
            <person name="Flipphi M."/>
            <person name="Freyberg S."/>
            <person name="Gallo A."/>
            <person name="Gournas C."/>
            <person name="Habgood R."/>
            <person name="Hainaut M."/>
            <person name="Harispe M.L."/>
            <person name="Henrissat B."/>
            <person name="Hilden K.S."/>
            <person name="Hope R."/>
            <person name="Hossain A."/>
            <person name="Karabika E."/>
            <person name="Karaffa L."/>
            <person name="Karanyi Z."/>
            <person name="Krasevec N."/>
            <person name="Kuo A."/>
            <person name="Kusch H."/>
            <person name="LaButti K."/>
            <person name="Lagendijk E.L."/>
            <person name="Lapidus A."/>
            <person name="Levasseur A."/>
            <person name="Lindquist E."/>
            <person name="Lipzen A."/>
            <person name="Logrieco A.F."/>
            <person name="MacCabe A."/>
            <person name="Maekelae M.R."/>
            <person name="Malavazi I."/>
            <person name="Melin P."/>
            <person name="Meyer V."/>
            <person name="Mielnichuk N."/>
            <person name="Miskei M."/>
            <person name="Molnar A.P."/>
            <person name="Mule G."/>
            <person name="Ngan C.Y."/>
            <person name="Orejas M."/>
            <person name="Orosz E."/>
            <person name="Ouedraogo J.P."/>
            <person name="Overkamp K.M."/>
            <person name="Park H.-S."/>
            <person name="Perrone G."/>
            <person name="Piumi F."/>
            <person name="Punt P.J."/>
            <person name="Ram A.F."/>
            <person name="Ramon A."/>
            <person name="Rauscher S."/>
            <person name="Record E."/>
            <person name="Riano-Pachon D.M."/>
            <person name="Robert V."/>
            <person name="Roehrig J."/>
            <person name="Ruller R."/>
            <person name="Salamov A."/>
            <person name="Salih N.S."/>
            <person name="Samson R.A."/>
            <person name="Sandor E."/>
            <person name="Sanguinetti M."/>
            <person name="Schuetze T."/>
            <person name="Sepcic K."/>
            <person name="Shelest E."/>
            <person name="Sherlock G."/>
            <person name="Sophianopoulou V."/>
            <person name="Squina F.M."/>
            <person name="Sun H."/>
            <person name="Susca A."/>
            <person name="Todd R.B."/>
            <person name="Tsang A."/>
            <person name="Unkles S.E."/>
            <person name="van de Wiele N."/>
            <person name="van Rossen-Uffink D."/>
            <person name="Oliveira J.V."/>
            <person name="Vesth T.C."/>
            <person name="Visser J."/>
            <person name="Yu J.-H."/>
            <person name="Zhou M."/>
            <person name="Andersen M.R."/>
            <person name="Archer D.B."/>
            <person name="Baker S.E."/>
            <person name="Benoit I."/>
            <person name="Brakhage A.A."/>
            <person name="Braus G.H."/>
            <person name="Fischer R."/>
            <person name="Frisvad J.C."/>
            <person name="Goldman G.H."/>
            <person name="Houbraken J."/>
            <person name="Oakley B."/>
            <person name="Pocsi I."/>
            <person name="Scazzocchio C."/>
            <person name="Seiboth B."/>
            <person name="vanKuyk P.A."/>
            <person name="Wortman J."/>
            <person name="Dyer P.S."/>
            <person name="Grigoriev I.V."/>
        </authorList>
    </citation>
    <scope>NUCLEOTIDE SEQUENCE [LARGE SCALE GENOMIC DNA]</scope>
    <source>
        <strain evidence="11">CBS 134.48</strain>
    </source>
</reference>
<dbReference type="Proteomes" id="UP000184304">
    <property type="component" value="Unassembled WGS sequence"/>
</dbReference>
<dbReference type="GO" id="GO:0005634">
    <property type="term" value="C:nucleus"/>
    <property type="evidence" value="ECO:0007669"/>
    <property type="project" value="TreeGrafter"/>
</dbReference>
<feature type="domain" description="Photolyase/cryptochrome alpha/beta" evidence="9">
    <location>
        <begin position="127"/>
        <end position="264"/>
    </location>
</feature>
<dbReference type="PANTHER" id="PTHR11455:SF18">
    <property type="entry name" value="SI:CH1073-390K14.1"/>
    <property type="match status" value="1"/>
</dbReference>
<dbReference type="Pfam" id="PF03441">
    <property type="entry name" value="FAD_binding_7"/>
    <property type="match status" value="1"/>
</dbReference>
<evidence type="ECO:0000256" key="1">
    <source>
        <dbReference type="ARBA" id="ARBA00001932"/>
    </source>
</evidence>
<feature type="region of interest" description="Disordered" evidence="8">
    <location>
        <begin position="588"/>
        <end position="607"/>
    </location>
</feature>
<sequence>MILRSVRVRPLINTQQVLTYRTVSLQRAFIALISDMPPKKRKSSSISAMNGASSDTNKRGKPDLTRPHPHAKDTEDFGIVLRDFYPPEMCNERCEAYNNGTLERPIESLQRAYEDTFDERQKIEPKTAVVHWFKTDLRLHDNRGLQMAYQVAREHNLPLIGLYILSPEDLTAHLSSAPRVDLTLRTLELLRRDLNELDIPLYMETQEARKDIPQRIINLCQEWGASHLFANLEYEVDELRREAKLVRLCARNDIRFEAAHDTCVVTPGKLVSQQGKQYAVYSPWFRSWCAFLNENPEYLEVADEPGSNPGDARKDFKTLFDCEVPVAPENKRLTEEEKTRFRELYPEGEHEALRRLEAFLEEKANDYDDLRNSLAGRNTSVLSPYFASGALSARTAVFEARKKNKGQLNANQTGYASWISEVAWRDFYKHVLVHWPFICMNKCFKPEFTNLAWSYDKDHFNAWCEGKTGYPIVDAAMRQMNHAAWMHNRTRMVVSSFLSKDLLIDWRAGERYFMEHLIDGDFASNHGGWGFGSSTGVDPQPYFRIFNPLRQSERFDPEGEYIRHWVPELRAIESAAIHDPYGRGAGDIAERNGYPRPIVDHSQSRDRALENYKKVAQGR</sequence>
<organism evidence="10 11">
    <name type="scientific">Aspergillus tubingensis (strain CBS 134.48)</name>
    <dbReference type="NCBI Taxonomy" id="767770"/>
    <lineage>
        <taxon>Eukaryota</taxon>
        <taxon>Fungi</taxon>
        <taxon>Dikarya</taxon>
        <taxon>Ascomycota</taxon>
        <taxon>Pezizomycotina</taxon>
        <taxon>Eurotiomycetes</taxon>
        <taxon>Eurotiomycetidae</taxon>
        <taxon>Eurotiales</taxon>
        <taxon>Aspergillaceae</taxon>
        <taxon>Aspergillus</taxon>
        <taxon>Aspergillus subgen. Circumdati</taxon>
    </lineage>
</organism>
<feature type="binding site" evidence="6">
    <location>
        <begin position="519"/>
        <end position="521"/>
    </location>
    <ligand>
        <name>FAD</name>
        <dbReference type="ChEBI" id="CHEBI:57692"/>
    </ligand>
</feature>
<protein>
    <recommendedName>
        <fullName evidence="9">Photolyase/cryptochrome alpha/beta domain-containing protein</fullName>
    </recommendedName>
</protein>
<evidence type="ECO:0000256" key="5">
    <source>
        <dbReference type="ARBA" id="ARBA00022991"/>
    </source>
</evidence>
<dbReference type="GO" id="GO:0003904">
    <property type="term" value="F:deoxyribodipyrimidine photo-lyase activity"/>
    <property type="evidence" value="ECO:0007669"/>
    <property type="project" value="TreeGrafter"/>
</dbReference>
<dbReference type="OMA" id="YTVFTPY"/>
<feature type="compositionally biased region" description="Basic and acidic residues" evidence="8">
    <location>
        <begin position="56"/>
        <end position="72"/>
    </location>
</feature>
<feature type="site" description="Electron transfer via tryptophanyl radical" evidence="7">
    <location>
        <position position="453"/>
    </location>
</feature>
<dbReference type="Pfam" id="PF00875">
    <property type="entry name" value="DNA_photolyase"/>
    <property type="match status" value="1"/>
</dbReference>
<dbReference type="AlphaFoldDB" id="A0A1L9MVA9"/>
<keyword evidence="3 6" id="KW-0285">Flavoprotein</keyword>
<dbReference type="PROSITE" id="PS00691">
    <property type="entry name" value="DNA_PHOTOLYASES_1_2"/>
    <property type="match status" value="1"/>
</dbReference>
<dbReference type="OrthoDB" id="435881at2759"/>
<feature type="binding site" evidence="6">
    <location>
        <position position="367"/>
    </location>
    <ligand>
        <name>FAD</name>
        <dbReference type="ChEBI" id="CHEBI:57692"/>
    </ligand>
</feature>
<evidence type="ECO:0000313" key="11">
    <source>
        <dbReference type="Proteomes" id="UP000184304"/>
    </source>
</evidence>
<dbReference type="GO" id="GO:0003677">
    <property type="term" value="F:DNA binding"/>
    <property type="evidence" value="ECO:0007669"/>
    <property type="project" value="TreeGrafter"/>
</dbReference>
<dbReference type="PROSITE" id="PS00394">
    <property type="entry name" value="DNA_PHOTOLYASES_1_1"/>
    <property type="match status" value="1"/>
</dbReference>
<dbReference type="STRING" id="767770.A0A1L9MVA9"/>
<feature type="binding site" evidence="6">
    <location>
        <begin position="379"/>
        <end position="383"/>
    </location>
    <ligand>
        <name>FAD</name>
        <dbReference type="ChEBI" id="CHEBI:57692"/>
    </ligand>
</feature>
<name>A0A1L9MVA9_ASPTC</name>
<keyword evidence="5" id="KW-0157">Chromophore</keyword>
<gene>
    <name evidence="10" type="ORF">ASPTUDRAFT_58255</name>
</gene>
<dbReference type="SUPFAM" id="SSF52425">
    <property type="entry name" value="Cryptochrome/photolyase, N-terminal domain"/>
    <property type="match status" value="1"/>
</dbReference>
<evidence type="ECO:0000256" key="4">
    <source>
        <dbReference type="ARBA" id="ARBA00022827"/>
    </source>
</evidence>
<dbReference type="GO" id="GO:0071949">
    <property type="term" value="F:FAD binding"/>
    <property type="evidence" value="ECO:0007669"/>
    <property type="project" value="TreeGrafter"/>
</dbReference>
<dbReference type="InterPro" id="IPR036155">
    <property type="entry name" value="Crypto/Photolyase_N_sf"/>
</dbReference>
<dbReference type="InterPro" id="IPR006050">
    <property type="entry name" value="DNA_photolyase_N"/>
</dbReference>
<evidence type="ECO:0000256" key="7">
    <source>
        <dbReference type="PIRSR" id="PIRSR602081-2"/>
    </source>
</evidence>
<dbReference type="EMBL" id="KV878206">
    <property type="protein sequence ID" value="OJI80884.1"/>
    <property type="molecule type" value="Genomic_DNA"/>
</dbReference>
<dbReference type="GO" id="GO:0006139">
    <property type="term" value="P:nucleobase-containing compound metabolic process"/>
    <property type="evidence" value="ECO:0007669"/>
    <property type="project" value="UniProtKB-ARBA"/>
</dbReference>
<dbReference type="InterPro" id="IPR002081">
    <property type="entry name" value="Cryptochrome/DNA_photolyase_1"/>
</dbReference>
<evidence type="ECO:0000256" key="6">
    <source>
        <dbReference type="PIRSR" id="PIRSR602081-1"/>
    </source>
</evidence>
<dbReference type="Gene3D" id="1.10.579.10">
    <property type="entry name" value="DNA Cyclobutane Dipyrimidine Photolyase, subunit A, domain 3"/>
    <property type="match status" value="1"/>
</dbReference>
<dbReference type="InterPro" id="IPR014729">
    <property type="entry name" value="Rossmann-like_a/b/a_fold"/>
</dbReference>
<feature type="binding site" evidence="6">
    <location>
        <begin position="421"/>
        <end position="428"/>
    </location>
    <ligand>
        <name>FAD</name>
        <dbReference type="ChEBI" id="CHEBI:57692"/>
    </ligand>
</feature>
<dbReference type="PROSITE" id="PS51645">
    <property type="entry name" value="PHR_CRY_ALPHA_BETA"/>
    <property type="match status" value="1"/>
</dbReference>
<dbReference type="InterPro" id="IPR018394">
    <property type="entry name" value="DNA_photolyase_1_CS_C"/>
</dbReference>
<feature type="region of interest" description="Disordered" evidence="8">
    <location>
        <begin position="38"/>
        <end position="72"/>
    </location>
</feature>
<dbReference type="Gene3D" id="1.25.40.80">
    <property type="match status" value="1"/>
</dbReference>
<comment type="cofactor">
    <cofactor evidence="1">
        <name>(6R)-5,10-methylene-5,6,7,8-tetrahydrofolate</name>
        <dbReference type="ChEBI" id="CHEBI:15636"/>
    </cofactor>
</comment>
<feature type="compositionally biased region" description="Basic and acidic residues" evidence="8">
    <location>
        <begin position="598"/>
        <end position="607"/>
    </location>
</feature>
<feature type="binding site" evidence="6">
    <location>
        <position position="418"/>
    </location>
    <ligand>
        <name>FAD</name>
        <dbReference type="ChEBI" id="CHEBI:57692"/>
    </ligand>
</feature>
<dbReference type="GO" id="GO:0032922">
    <property type="term" value="P:circadian regulation of gene expression"/>
    <property type="evidence" value="ECO:0007669"/>
    <property type="project" value="TreeGrafter"/>
</dbReference>
<dbReference type="FunFam" id="1.10.579.10:FF:000003">
    <property type="entry name" value="Deoxyribodipyrimidine photo-lyase"/>
    <property type="match status" value="1"/>
</dbReference>
<dbReference type="GO" id="GO:0005737">
    <property type="term" value="C:cytoplasm"/>
    <property type="evidence" value="ECO:0007669"/>
    <property type="project" value="TreeGrafter"/>
</dbReference>
<dbReference type="GO" id="GO:0043153">
    <property type="term" value="P:entrainment of circadian clock by photoperiod"/>
    <property type="evidence" value="ECO:0007669"/>
    <property type="project" value="TreeGrafter"/>
</dbReference>
<evidence type="ECO:0000256" key="8">
    <source>
        <dbReference type="SAM" id="MobiDB-lite"/>
    </source>
</evidence>
<feature type="site" description="Electron transfer via tryptophanyl radical" evidence="7">
    <location>
        <position position="529"/>
    </location>
</feature>
<evidence type="ECO:0000256" key="2">
    <source>
        <dbReference type="ARBA" id="ARBA00005862"/>
    </source>
</evidence>